<dbReference type="STRING" id="416944.SAMN05421548_1186"/>
<gene>
    <name evidence="1" type="ORF">SAMN05421548_1186</name>
</gene>
<dbReference type="OrthoDB" id="8428173at2"/>
<dbReference type="Proteomes" id="UP000198908">
    <property type="component" value="Unassembled WGS sequence"/>
</dbReference>
<name>A0A1G6TXZ8_9BURK</name>
<keyword evidence="2" id="KW-1185">Reference proteome</keyword>
<accession>A0A1G6TXZ8</accession>
<evidence type="ECO:0000313" key="1">
    <source>
        <dbReference type="EMBL" id="SDD33958.1"/>
    </source>
</evidence>
<organism evidence="1 2">
    <name type="scientific">Paraburkholderia lycopersici</name>
    <dbReference type="NCBI Taxonomy" id="416944"/>
    <lineage>
        <taxon>Bacteria</taxon>
        <taxon>Pseudomonadati</taxon>
        <taxon>Pseudomonadota</taxon>
        <taxon>Betaproteobacteria</taxon>
        <taxon>Burkholderiales</taxon>
        <taxon>Burkholderiaceae</taxon>
        <taxon>Paraburkholderia</taxon>
    </lineage>
</organism>
<proteinExistence type="predicted"/>
<evidence type="ECO:0000313" key="2">
    <source>
        <dbReference type="Proteomes" id="UP000198908"/>
    </source>
</evidence>
<sequence length="154" mass="17463">MPTELHRLGFALAGELIGQSEPRRLTFGRVLLKRRMWRIDGGFPEAADDSFENAGHYLAWRGWGAASGLPRYVFVKCASEPKPIYVDFYNPFAIDLLAKWARKREPLLFSEMQPAPGDLWLADENGRYCCEFRTSHVCLADPAWQATEVREGAA</sequence>
<dbReference type="EMBL" id="FMYQ01000018">
    <property type="protein sequence ID" value="SDD33958.1"/>
    <property type="molecule type" value="Genomic_DNA"/>
</dbReference>
<dbReference type="RefSeq" id="WP_091999728.1">
    <property type="nucleotide sequence ID" value="NZ_FMYQ01000018.1"/>
</dbReference>
<reference evidence="2" key="1">
    <citation type="submission" date="2016-09" db="EMBL/GenBank/DDBJ databases">
        <authorList>
            <person name="Varghese N."/>
            <person name="Submissions S."/>
        </authorList>
    </citation>
    <scope>NUCLEOTIDE SEQUENCE [LARGE SCALE GENOMIC DNA]</scope>
    <source>
        <strain evidence="2">TNe-862</strain>
    </source>
</reference>
<dbReference type="AlphaFoldDB" id="A0A1G6TXZ8"/>
<protein>
    <submittedName>
        <fullName evidence="1">Uncharacterized protein</fullName>
    </submittedName>
</protein>